<evidence type="ECO:0000313" key="4">
    <source>
        <dbReference type="Proteomes" id="UP000241394"/>
    </source>
</evidence>
<evidence type="ECO:0000313" key="3">
    <source>
        <dbReference type="EMBL" id="PSS11482.1"/>
    </source>
</evidence>
<dbReference type="InterPro" id="IPR002528">
    <property type="entry name" value="MATE_fam"/>
</dbReference>
<keyword evidence="4" id="KW-1185">Reference proteome</keyword>
<dbReference type="GO" id="GO:0015297">
    <property type="term" value="F:antiporter activity"/>
    <property type="evidence" value="ECO:0007669"/>
    <property type="project" value="InterPro"/>
</dbReference>
<dbReference type="OrthoDB" id="2126698at2759"/>
<evidence type="ECO:0000256" key="2">
    <source>
        <dbReference type="SAM" id="Phobius"/>
    </source>
</evidence>
<dbReference type="GO" id="GO:0016020">
    <property type="term" value="C:membrane"/>
    <property type="evidence" value="ECO:0007669"/>
    <property type="project" value="InterPro"/>
</dbReference>
<comment type="similarity">
    <text evidence="1">Belongs to the multi antimicrobial extrusion (MATE) (TC 2.A.66.1) family.</text>
</comment>
<feature type="transmembrane region" description="Helical" evidence="2">
    <location>
        <begin position="238"/>
        <end position="257"/>
    </location>
</feature>
<proteinExistence type="inferred from homology"/>
<comment type="caution">
    <text evidence="3">The sequence shown here is derived from an EMBL/GenBank/DDBJ whole genome shotgun (WGS) entry which is preliminary data.</text>
</comment>
<dbReference type="Pfam" id="PF01554">
    <property type="entry name" value="MatE"/>
    <property type="match status" value="1"/>
</dbReference>
<gene>
    <name evidence="3" type="ORF">CEY00_Acc15756</name>
</gene>
<reference evidence="3 4" key="1">
    <citation type="submission" date="2017-07" db="EMBL/GenBank/DDBJ databases">
        <title>An improved, manually edited Actinidia chinensis var. chinensis (kiwifruit) genome highlights the challenges associated with draft genomes and gene prediction in plants.</title>
        <authorList>
            <person name="Pilkington S."/>
            <person name="Crowhurst R."/>
            <person name="Hilario E."/>
            <person name="Nardozza S."/>
            <person name="Fraser L."/>
            <person name="Peng Y."/>
            <person name="Gunaseelan K."/>
            <person name="Simpson R."/>
            <person name="Tahir J."/>
            <person name="Deroles S."/>
            <person name="Templeton K."/>
            <person name="Luo Z."/>
            <person name="Davy M."/>
            <person name="Cheng C."/>
            <person name="Mcneilage M."/>
            <person name="Scaglione D."/>
            <person name="Liu Y."/>
            <person name="Zhang Q."/>
            <person name="Datson P."/>
            <person name="De Silva N."/>
            <person name="Gardiner S."/>
            <person name="Bassett H."/>
            <person name="Chagne D."/>
            <person name="Mccallum J."/>
            <person name="Dzierzon H."/>
            <person name="Deng C."/>
            <person name="Wang Y.-Y."/>
            <person name="Barron N."/>
            <person name="Manako K."/>
            <person name="Bowen J."/>
            <person name="Foster T."/>
            <person name="Erridge Z."/>
            <person name="Tiffin H."/>
            <person name="Waite C."/>
            <person name="Davies K."/>
            <person name="Grierson E."/>
            <person name="Laing W."/>
            <person name="Kirk R."/>
            <person name="Chen X."/>
            <person name="Wood M."/>
            <person name="Montefiori M."/>
            <person name="Brummell D."/>
            <person name="Schwinn K."/>
            <person name="Catanach A."/>
            <person name="Fullerton C."/>
            <person name="Li D."/>
            <person name="Meiyalaghan S."/>
            <person name="Nieuwenhuizen N."/>
            <person name="Read N."/>
            <person name="Prakash R."/>
            <person name="Hunter D."/>
            <person name="Zhang H."/>
            <person name="Mckenzie M."/>
            <person name="Knabel M."/>
            <person name="Harris A."/>
            <person name="Allan A."/>
            <person name="Chen A."/>
            <person name="Janssen B."/>
            <person name="Plunkett B."/>
            <person name="Dwamena C."/>
            <person name="Voogd C."/>
            <person name="Leif D."/>
            <person name="Lafferty D."/>
            <person name="Souleyre E."/>
            <person name="Varkonyi-Gasic E."/>
            <person name="Gambi F."/>
            <person name="Hanley J."/>
            <person name="Yao J.-L."/>
            <person name="Cheung J."/>
            <person name="David K."/>
            <person name="Warren B."/>
            <person name="Marsh K."/>
            <person name="Snowden K."/>
            <person name="Lin-Wang K."/>
            <person name="Brian L."/>
            <person name="Martinez-Sanchez M."/>
            <person name="Wang M."/>
            <person name="Ileperuma N."/>
            <person name="Macnee N."/>
            <person name="Campin R."/>
            <person name="Mcatee P."/>
            <person name="Drummond R."/>
            <person name="Espley R."/>
            <person name="Ireland H."/>
            <person name="Wu R."/>
            <person name="Atkinson R."/>
            <person name="Karunairetnam S."/>
            <person name="Bulley S."/>
            <person name="Chunkath S."/>
            <person name="Hanley Z."/>
            <person name="Storey R."/>
            <person name="Thrimawithana A."/>
            <person name="Thomson S."/>
            <person name="David C."/>
            <person name="Testolin R."/>
        </authorList>
    </citation>
    <scope>NUCLEOTIDE SEQUENCE [LARGE SCALE GENOMIC DNA]</scope>
    <source>
        <strain evidence="4">cv. Red5</strain>
        <tissue evidence="3">Young leaf</tissue>
    </source>
</reference>
<dbReference type="PANTHER" id="PTHR11206">
    <property type="entry name" value="MULTIDRUG RESISTANCE PROTEIN"/>
    <property type="match status" value="1"/>
</dbReference>
<dbReference type="GO" id="GO:0042910">
    <property type="term" value="F:xenobiotic transmembrane transporter activity"/>
    <property type="evidence" value="ECO:0007669"/>
    <property type="project" value="InterPro"/>
</dbReference>
<dbReference type="Proteomes" id="UP000241394">
    <property type="component" value="Chromosome LG14"/>
</dbReference>
<dbReference type="EMBL" id="NKQK01000014">
    <property type="protein sequence ID" value="PSS11482.1"/>
    <property type="molecule type" value="Genomic_DNA"/>
</dbReference>
<keyword evidence="2" id="KW-0812">Transmembrane</keyword>
<keyword evidence="2" id="KW-1133">Transmembrane helix</keyword>
<name>A0A2R6QNI9_ACTCC</name>
<reference evidence="4" key="2">
    <citation type="journal article" date="2018" name="BMC Genomics">
        <title>A manually annotated Actinidia chinensis var. chinensis (kiwifruit) genome highlights the challenges associated with draft genomes and gene prediction in plants.</title>
        <authorList>
            <person name="Pilkington S.M."/>
            <person name="Crowhurst R."/>
            <person name="Hilario E."/>
            <person name="Nardozza S."/>
            <person name="Fraser L."/>
            <person name="Peng Y."/>
            <person name="Gunaseelan K."/>
            <person name="Simpson R."/>
            <person name="Tahir J."/>
            <person name="Deroles S.C."/>
            <person name="Templeton K."/>
            <person name="Luo Z."/>
            <person name="Davy M."/>
            <person name="Cheng C."/>
            <person name="McNeilage M."/>
            <person name="Scaglione D."/>
            <person name="Liu Y."/>
            <person name="Zhang Q."/>
            <person name="Datson P."/>
            <person name="De Silva N."/>
            <person name="Gardiner S.E."/>
            <person name="Bassett H."/>
            <person name="Chagne D."/>
            <person name="McCallum J."/>
            <person name="Dzierzon H."/>
            <person name="Deng C."/>
            <person name="Wang Y.Y."/>
            <person name="Barron L."/>
            <person name="Manako K."/>
            <person name="Bowen J."/>
            <person name="Foster T.M."/>
            <person name="Erridge Z.A."/>
            <person name="Tiffin H."/>
            <person name="Waite C.N."/>
            <person name="Davies K.M."/>
            <person name="Grierson E.P."/>
            <person name="Laing W.A."/>
            <person name="Kirk R."/>
            <person name="Chen X."/>
            <person name="Wood M."/>
            <person name="Montefiori M."/>
            <person name="Brummell D.A."/>
            <person name="Schwinn K.E."/>
            <person name="Catanach A."/>
            <person name="Fullerton C."/>
            <person name="Li D."/>
            <person name="Meiyalaghan S."/>
            <person name="Nieuwenhuizen N."/>
            <person name="Read N."/>
            <person name="Prakash R."/>
            <person name="Hunter D."/>
            <person name="Zhang H."/>
            <person name="McKenzie M."/>
            <person name="Knabel M."/>
            <person name="Harris A."/>
            <person name="Allan A.C."/>
            <person name="Gleave A."/>
            <person name="Chen A."/>
            <person name="Janssen B.J."/>
            <person name="Plunkett B."/>
            <person name="Ampomah-Dwamena C."/>
            <person name="Voogd C."/>
            <person name="Leif D."/>
            <person name="Lafferty D."/>
            <person name="Souleyre E.J.F."/>
            <person name="Varkonyi-Gasic E."/>
            <person name="Gambi F."/>
            <person name="Hanley J."/>
            <person name="Yao J.L."/>
            <person name="Cheung J."/>
            <person name="David K.M."/>
            <person name="Warren B."/>
            <person name="Marsh K."/>
            <person name="Snowden K.C."/>
            <person name="Lin-Wang K."/>
            <person name="Brian L."/>
            <person name="Martinez-Sanchez M."/>
            <person name="Wang M."/>
            <person name="Ileperuma N."/>
            <person name="Macnee N."/>
            <person name="Campin R."/>
            <person name="McAtee P."/>
            <person name="Drummond R.S.M."/>
            <person name="Espley R.V."/>
            <person name="Ireland H.S."/>
            <person name="Wu R."/>
            <person name="Atkinson R.G."/>
            <person name="Karunairetnam S."/>
            <person name="Bulley S."/>
            <person name="Chunkath S."/>
            <person name="Hanley Z."/>
            <person name="Storey R."/>
            <person name="Thrimawithana A.H."/>
            <person name="Thomson S."/>
            <person name="David C."/>
            <person name="Testolin R."/>
            <person name="Huang H."/>
            <person name="Hellens R.P."/>
            <person name="Schaffer R.J."/>
        </authorList>
    </citation>
    <scope>NUCLEOTIDE SEQUENCE [LARGE SCALE GENOMIC DNA]</scope>
    <source>
        <strain evidence="4">cv. Red5</strain>
    </source>
</reference>
<accession>A0A2R6QNI9</accession>
<organism evidence="3 4">
    <name type="scientific">Actinidia chinensis var. chinensis</name>
    <name type="common">Chinese soft-hair kiwi</name>
    <dbReference type="NCBI Taxonomy" id="1590841"/>
    <lineage>
        <taxon>Eukaryota</taxon>
        <taxon>Viridiplantae</taxon>
        <taxon>Streptophyta</taxon>
        <taxon>Embryophyta</taxon>
        <taxon>Tracheophyta</taxon>
        <taxon>Spermatophyta</taxon>
        <taxon>Magnoliopsida</taxon>
        <taxon>eudicotyledons</taxon>
        <taxon>Gunneridae</taxon>
        <taxon>Pentapetalae</taxon>
        <taxon>asterids</taxon>
        <taxon>Ericales</taxon>
        <taxon>Actinidiaceae</taxon>
        <taxon>Actinidia</taxon>
    </lineage>
</organism>
<keyword evidence="2" id="KW-0472">Membrane</keyword>
<dbReference type="InParanoid" id="A0A2R6QNI9"/>
<feature type="transmembrane region" description="Helical" evidence="2">
    <location>
        <begin position="214"/>
        <end position="232"/>
    </location>
</feature>
<evidence type="ECO:0000256" key="1">
    <source>
        <dbReference type="ARBA" id="ARBA00010199"/>
    </source>
</evidence>
<sequence>MATQLHPHRLFGAKNLTGDCTSSGSHELDVVCQDSHHDCISWQARRAAIGRRSTRFYLRQRHRLLRVDRRDSKQGRDVEGRRMVDQGVGDWINLLKLLGPCCLTTCLEWWCIEILILLTGAAHPCQTGGGSACHHAQLQLLALLHAFASHVSSIWVLNELDANQPGTAHRSAYMSLAVSVVSGFTGCFIMVAAKGIWGPLFTQDEAIIRGVKKMMMLMAVVEMVNFPVAVHIKRSGLLVRFFLGMVSCFVLLLVFVVRIDWVEEARNAQILAGGLEETVENK</sequence>
<feature type="transmembrane region" description="Helical" evidence="2">
    <location>
        <begin position="172"/>
        <end position="193"/>
    </location>
</feature>
<dbReference type="STRING" id="1590841.A0A2R6QNI9"/>
<dbReference type="Gramene" id="PSS11482">
    <property type="protein sequence ID" value="PSS11482"/>
    <property type="gene ID" value="CEY00_Acc15756"/>
</dbReference>
<dbReference type="AlphaFoldDB" id="A0A2R6QNI9"/>
<protein>
    <submittedName>
        <fullName evidence="3">Protein DETOXIFICATION like</fullName>
    </submittedName>
</protein>